<feature type="transmembrane region" description="Helical" evidence="1">
    <location>
        <begin position="139"/>
        <end position="157"/>
    </location>
</feature>
<protein>
    <submittedName>
        <fullName evidence="2">Uncharacterized protein</fullName>
    </submittedName>
</protein>
<dbReference type="RefSeq" id="WP_133619750.1">
    <property type="nucleotide sequence ID" value="NZ_JAASUO010000001.1"/>
</dbReference>
<accession>A0A4R6ZSE4</accession>
<evidence type="ECO:0000256" key="1">
    <source>
        <dbReference type="SAM" id="Phobius"/>
    </source>
</evidence>
<dbReference type="EMBL" id="SNZK01000001">
    <property type="protein sequence ID" value="TDR55515.1"/>
    <property type="molecule type" value="Genomic_DNA"/>
</dbReference>
<gene>
    <name evidence="2" type="ORF">DFP96_101452</name>
</gene>
<keyword evidence="3" id="KW-1185">Reference proteome</keyword>
<dbReference type="OrthoDB" id="2361340at2"/>
<feature type="transmembrane region" description="Helical" evidence="1">
    <location>
        <begin position="54"/>
        <end position="74"/>
    </location>
</feature>
<keyword evidence="1" id="KW-1133">Transmembrane helix</keyword>
<keyword evidence="1" id="KW-0812">Transmembrane</keyword>
<dbReference type="Proteomes" id="UP000295558">
    <property type="component" value="Unassembled WGS sequence"/>
</dbReference>
<feature type="transmembrane region" description="Helical" evidence="1">
    <location>
        <begin position="28"/>
        <end position="48"/>
    </location>
</feature>
<keyword evidence="1" id="KW-0472">Membrane</keyword>
<dbReference type="STRING" id="1265846.PROCOU_06338"/>
<sequence length="249" mass="29010">MAGEKLIRFYRTKLSNYNLIYGFMTQRIWVFGLLMVLLIALPTAFSLAFGVNGLWLGIIGYVVLFLFFYYILIVRKARKVLWIRYRIRDFKKLQALKLCLLRNYLAQSGFASSMELETLQKILEEDRTLLAKYFTIKNMATLLVILIFASLGAVFILETSPDNNRVFLASILALFVIFLAVAFRIVSYIILHFFDSKKQATRNLIRDIKELSASYIMEQNTEYQPYREMELVISNNDILKEIINGKAIF</sequence>
<comment type="caution">
    <text evidence="2">The sequence shown here is derived from an EMBL/GenBank/DDBJ whole genome shotgun (WGS) entry which is preliminary data.</text>
</comment>
<organism evidence="2 3">
    <name type="scientific">Listeria rocourtiae</name>
    <dbReference type="NCBI Taxonomy" id="647910"/>
    <lineage>
        <taxon>Bacteria</taxon>
        <taxon>Bacillati</taxon>
        <taxon>Bacillota</taxon>
        <taxon>Bacilli</taxon>
        <taxon>Bacillales</taxon>
        <taxon>Listeriaceae</taxon>
        <taxon>Listeria</taxon>
    </lineage>
</organism>
<name>A0A4R6ZSE4_9LIST</name>
<proteinExistence type="predicted"/>
<evidence type="ECO:0000313" key="2">
    <source>
        <dbReference type="EMBL" id="TDR55515.1"/>
    </source>
</evidence>
<evidence type="ECO:0000313" key="3">
    <source>
        <dbReference type="Proteomes" id="UP000295558"/>
    </source>
</evidence>
<feature type="transmembrane region" description="Helical" evidence="1">
    <location>
        <begin position="169"/>
        <end position="194"/>
    </location>
</feature>
<reference evidence="2 3" key="1">
    <citation type="submission" date="2019-03" db="EMBL/GenBank/DDBJ databases">
        <title>Genomic Encyclopedia of Type Strains, Phase III (KMG-III): the genomes of soil and plant-associated and newly described type strains.</title>
        <authorList>
            <person name="Whitman W."/>
        </authorList>
    </citation>
    <scope>NUCLEOTIDE SEQUENCE [LARGE SCALE GENOMIC DNA]</scope>
    <source>
        <strain evidence="2 3">CECT 7972</strain>
    </source>
</reference>
<dbReference type="AlphaFoldDB" id="A0A4R6ZSE4"/>